<sequence>MTETGGGGNWRSRVTAMSNKVPTKWLVTAVVAVFLAGSAAFGGLNTVAADAQPEVAAGSAYDGAQLDIAVAKAVLIDGFPEQGIRPDEGKRFFVVDVTITNVWDEPVTTYDKIGAADNIRPVGIAGIAADTPPDNVVIVDDGTRSPRLQPNVPVRLAFMWQVDPGTAAGIDSVRINLYDKVYVSGGFVTYGERWNDPFVAAFTTVPLTDVGAGADAAGESGS</sequence>
<dbReference type="EMBL" id="NBXA01000017">
    <property type="protein sequence ID" value="RFA13708.1"/>
    <property type="molecule type" value="Genomic_DNA"/>
</dbReference>
<protein>
    <recommendedName>
        <fullName evidence="4">DUF4352 domain-containing protein</fullName>
    </recommendedName>
</protein>
<gene>
    <name evidence="2" type="ORF">B7R21_07695</name>
</gene>
<keyword evidence="1" id="KW-1133">Transmembrane helix</keyword>
<keyword evidence="1" id="KW-0812">Transmembrane</keyword>
<evidence type="ECO:0000313" key="2">
    <source>
        <dbReference type="EMBL" id="RFA13708.1"/>
    </source>
</evidence>
<evidence type="ECO:0008006" key="4">
    <source>
        <dbReference type="Google" id="ProtNLM"/>
    </source>
</evidence>
<evidence type="ECO:0000256" key="1">
    <source>
        <dbReference type="SAM" id="Phobius"/>
    </source>
</evidence>
<comment type="caution">
    <text evidence="2">The sequence shown here is derived from an EMBL/GenBank/DDBJ whole genome shotgun (WGS) entry which is preliminary data.</text>
</comment>
<organism evidence="2 3">
    <name type="scientific">Subtercola boreus</name>
    <dbReference type="NCBI Taxonomy" id="120213"/>
    <lineage>
        <taxon>Bacteria</taxon>
        <taxon>Bacillati</taxon>
        <taxon>Actinomycetota</taxon>
        <taxon>Actinomycetes</taxon>
        <taxon>Micrococcales</taxon>
        <taxon>Microbacteriaceae</taxon>
        <taxon>Subtercola</taxon>
    </lineage>
</organism>
<dbReference type="Proteomes" id="UP000256709">
    <property type="component" value="Unassembled WGS sequence"/>
</dbReference>
<keyword evidence="1" id="KW-0472">Membrane</keyword>
<evidence type="ECO:0000313" key="3">
    <source>
        <dbReference type="Proteomes" id="UP000256709"/>
    </source>
</evidence>
<name>A0A3E0VWG9_9MICO</name>
<accession>A0A3E0VWG9</accession>
<dbReference type="RefSeq" id="WP_116282668.1">
    <property type="nucleotide sequence ID" value="NZ_NBXA01000017.1"/>
</dbReference>
<reference evidence="2 3" key="1">
    <citation type="submission" date="2017-04" db="EMBL/GenBank/DDBJ databases">
        <title>Comparative genome analysis of Subtercola boreus.</title>
        <authorList>
            <person name="Cho Y.-J."/>
            <person name="Cho A."/>
            <person name="Kim O.-S."/>
            <person name="Lee J.-I."/>
        </authorList>
    </citation>
    <scope>NUCLEOTIDE SEQUENCE [LARGE SCALE GENOMIC DNA]</scope>
    <source>
        <strain evidence="2 3">P27444</strain>
    </source>
</reference>
<proteinExistence type="predicted"/>
<dbReference type="OrthoDB" id="5071143at2"/>
<dbReference type="AlphaFoldDB" id="A0A3E0VWG9"/>
<feature type="transmembrane region" description="Helical" evidence="1">
    <location>
        <begin position="25"/>
        <end position="44"/>
    </location>
</feature>